<keyword evidence="1" id="KW-0732">Signal</keyword>
<evidence type="ECO:0000313" key="3">
    <source>
        <dbReference type="Proteomes" id="UP000199002"/>
    </source>
</evidence>
<dbReference type="STRING" id="592050.SAMN05421875_11631"/>
<dbReference type="Proteomes" id="UP000199002">
    <property type="component" value="Unassembled WGS sequence"/>
</dbReference>
<sequence>MKTSLKLTLAALTAATLALPAAAQDRKEGAKCAPQAGLSKCAPKCGAKKCAPKKNAAKCGAKKCAPKCGAKCAPKS</sequence>
<keyword evidence="3" id="KW-1185">Reference proteome</keyword>
<accession>A0A1H4BX37</accession>
<name>A0A1H4BX37_9BURK</name>
<gene>
    <name evidence="2" type="ORF">SAMN05421875_11631</name>
</gene>
<dbReference type="EMBL" id="FNQJ01000016">
    <property type="protein sequence ID" value="SEA52643.1"/>
    <property type="molecule type" value="Genomic_DNA"/>
</dbReference>
<evidence type="ECO:0000256" key="1">
    <source>
        <dbReference type="SAM" id="SignalP"/>
    </source>
</evidence>
<protein>
    <recommendedName>
        <fullName evidence="4">Metallothionein</fullName>
    </recommendedName>
</protein>
<organism evidence="2 3">
    <name type="scientific">Acidovorax soli</name>
    <dbReference type="NCBI Taxonomy" id="592050"/>
    <lineage>
        <taxon>Bacteria</taxon>
        <taxon>Pseudomonadati</taxon>
        <taxon>Pseudomonadota</taxon>
        <taxon>Betaproteobacteria</taxon>
        <taxon>Burkholderiales</taxon>
        <taxon>Comamonadaceae</taxon>
        <taxon>Acidovorax</taxon>
    </lineage>
</organism>
<proteinExistence type="predicted"/>
<evidence type="ECO:0000313" key="2">
    <source>
        <dbReference type="EMBL" id="SEA52643.1"/>
    </source>
</evidence>
<feature type="chain" id="PRO_5011633463" description="Metallothionein" evidence="1">
    <location>
        <begin position="24"/>
        <end position="76"/>
    </location>
</feature>
<dbReference type="GeneID" id="34232189"/>
<feature type="signal peptide" evidence="1">
    <location>
        <begin position="1"/>
        <end position="23"/>
    </location>
</feature>
<dbReference type="AlphaFoldDB" id="A0A1H4BX37"/>
<evidence type="ECO:0008006" key="4">
    <source>
        <dbReference type="Google" id="ProtNLM"/>
    </source>
</evidence>
<dbReference type="RefSeq" id="WP_092698768.1">
    <property type="nucleotide sequence ID" value="NZ_CAXIQL010000092.1"/>
</dbReference>
<reference evidence="3" key="1">
    <citation type="submission" date="2016-10" db="EMBL/GenBank/DDBJ databases">
        <authorList>
            <person name="Varghese N."/>
            <person name="Submissions S."/>
        </authorList>
    </citation>
    <scope>NUCLEOTIDE SEQUENCE [LARGE SCALE GENOMIC DNA]</scope>
    <source>
        <strain evidence="3">DSM 25157</strain>
    </source>
</reference>